<evidence type="ECO:0000313" key="2">
    <source>
        <dbReference type="Proteomes" id="UP000019132"/>
    </source>
</evidence>
<evidence type="ECO:0000313" key="1">
    <source>
        <dbReference type="EnsemblProtists" id="PYU1_T001399"/>
    </source>
</evidence>
<keyword evidence="2" id="KW-1185">Reference proteome</keyword>
<reference evidence="1" key="3">
    <citation type="submission" date="2015-02" db="UniProtKB">
        <authorList>
            <consortium name="EnsemblProtists"/>
        </authorList>
    </citation>
    <scope>IDENTIFICATION</scope>
    <source>
        <strain evidence="1">DAOM BR144</strain>
    </source>
</reference>
<dbReference type="EnsemblProtists" id="PYU1_T001399">
    <property type="protein sequence ID" value="PYU1_T001399"/>
    <property type="gene ID" value="PYU1_G001399"/>
</dbReference>
<dbReference type="OMA" id="KEATWEH"/>
<proteinExistence type="predicted"/>
<dbReference type="InParanoid" id="K3W8V8"/>
<organism evidence="1 2">
    <name type="scientific">Globisporangium ultimum (strain ATCC 200006 / CBS 805.95 / DAOM BR144)</name>
    <name type="common">Pythium ultimum</name>
    <dbReference type="NCBI Taxonomy" id="431595"/>
    <lineage>
        <taxon>Eukaryota</taxon>
        <taxon>Sar</taxon>
        <taxon>Stramenopiles</taxon>
        <taxon>Oomycota</taxon>
        <taxon>Peronosporomycetes</taxon>
        <taxon>Pythiales</taxon>
        <taxon>Pythiaceae</taxon>
        <taxon>Globisporangium</taxon>
    </lineage>
</organism>
<dbReference type="PANTHER" id="PTHR35796">
    <property type="entry name" value="HYPOTHETICAL CYTOSOLIC PROTEIN"/>
    <property type="match status" value="1"/>
</dbReference>
<dbReference type="EMBL" id="GL376626">
    <property type="status" value="NOT_ANNOTATED_CDS"/>
    <property type="molecule type" value="Genomic_DNA"/>
</dbReference>
<name>K3W8V8_GLOUD</name>
<reference evidence="2" key="1">
    <citation type="journal article" date="2010" name="Genome Biol.">
        <title>Genome sequence of the necrotrophic plant pathogen Pythium ultimum reveals original pathogenicity mechanisms and effector repertoire.</title>
        <authorList>
            <person name="Levesque C.A."/>
            <person name="Brouwer H."/>
            <person name="Cano L."/>
            <person name="Hamilton J.P."/>
            <person name="Holt C."/>
            <person name="Huitema E."/>
            <person name="Raffaele S."/>
            <person name="Robideau G.P."/>
            <person name="Thines M."/>
            <person name="Win J."/>
            <person name="Zerillo M.M."/>
            <person name="Beakes G.W."/>
            <person name="Boore J.L."/>
            <person name="Busam D."/>
            <person name="Dumas B."/>
            <person name="Ferriera S."/>
            <person name="Fuerstenberg S.I."/>
            <person name="Gachon C.M."/>
            <person name="Gaulin E."/>
            <person name="Govers F."/>
            <person name="Grenville-Briggs L."/>
            <person name="Horner N."/>
            <person name="Hostetler J."/>
            <person name="Jiang R.H."/>
            <person name="Johnson J."/>
            <person name="Krajaejun T."/>
            <person name="Lin H."/>
            <person name="Meijer H.J."/>
            <person name="Moore B."/>
            <person name="Morris P."/>
            <person name="Phuntmart V."/>
            <person name="Puiu D."/>
            <person name="Shetty J."/>
            <person name="Stajich J.E."/>
            <person name="Tripathy S."/>
            <person name="Wawra S."/>
            <person name="van West P."/>
            <person name="Whitty B.R."/>
            <person name="Coutinho P.M."/>
            <person name="Henrissat B."/>
            <person name="Martin F."/>
            <person name="Thomas P.D."/>
            <person name="Tyler B.M."/>
            <person name="De Vries R.P."/>
            <person name="Kamoun S."/>
            <person name="Yandell M."/>
            <person name="Tisserat N."/>
            <person name="Buell C.R."/>
        </authorList>
    </citation>
    <scope>NUCLEOTIDE SEQUENCE</scope>
    <source>
        <strain evidence="2">DAOM:BR144</strain>
    </source>
</reference>
<accession>K3W8V8</accession>
<dbReference type="HOGENOM" id="CLU_1258351_0_0_1"/>
<dbReference type="VEuPathDB" id="FungiDB:PYU1_G001399"/>
<dbReference type="Proteomes" id="UP000019132">
    <property type="component" value="Unassembled WGS sequence"/>
</dbReference>
<protein>
    <submittedName>
        <fullName evidence="1">Uncharacterized protein</fullName>
    </submittedName>
</protein>
<dbReference type="PANTHER" id="PTHR35796:SF3">
    <property type="entry name" value="BHLH DOMAIN-CONTAINING PROTEIN"/>
    <property type="match status" value="1"/>
</dbReference>
<dbReference type="AlphaFoldDB" id="K3W8V8"/>
<sequence>MCLEIFASKVLPFNMHAVASAAWQHFIFGKQRTPSRYYDYIFTSHNDTRDDTIVENFNMELHVKNTSGYFRTRQVFRRYVEAERIVVVFRSVFFPVQVAGVAMTDVCFRSTVYIVVKQPLKTTRNMQPELDCSLLQTSYNYTSLVGDDHPKVGIVTDFMLRATEANIRARNQMIENVLLASNSH</sequence>
<reference evidence="2" key="2">
    <citation type="submission" date="2010-04" db="EMBL/GenBank/DDBJ databases">
        <authorList>
            <person name="Buell R."/>
            <person name="Hamilton J."/>
            <person name="Hostetler J."/>
        </authorList>
    </citation>
    <scope>NUCLEOTIDE SEQUENCE [LARGE SCALE GENOMIC DNA]</scope>
    <source>
        <strain evidence="2">DAOM:BR144</strain>
    </source>
</reference>